<feature type="domain" description="DUF397" evidence="1">
    <location>
        <begin position="5"/>
        <end position="57"/>
    </location>
</feature>
<dbReference type="RefSeq" id="WP_345556055.1">
    <property type="nucleotide sequence ID" value="NZ_BAABIK010000006.1"/>
</dbReference>
<evidence type="ECO:0000259" key="1">
    <source>
        <dbReference type="Pfam" id="PF04149"/>
    </source>
</evidence>
<evidence type="ECO:0000313" key="3">
    <source>
        <dbReference type="Proteomes" id="UP001499993"/>
    </source>
</evidence>
<accession>A0ABP9GAW6</accession>
<dbReference type="InterPro" id="IPR007278">
    <property type="entry name" value="DUF397"/>
</dbReference>
<dbReference type="EMBL" id="BAABIK010000006">
    <property type="protein sequence ID" value="GAA4935930.1"/>
    <property type="molecule type" value="Genomic_DNA"/>
</dbReference>
<dbReference type="Pfam" id="PF04149">
    <property type="entry name" value="DUF397"/>
    <property type="match status" value="1"/>
</dbReference>
<name>A0ABP9GAW6_9ACTN</name>
<evidence type="ECO:0000313" key="2">
    <source>
        <dbReference type="EMBL" id="GAA4935930.1"/>
    </source>
</evidence>
<reference evidence="3" key="1">
    <citation type="journal article" date="2019" name="Int. J. Syst. Evol. Microbiol.">
        <title>The Global Catalogue of Microorganisms (GCM) 10K type strain sequencing project: providing services to taxonomists for standard genome sequencing and annotation.</title>
        <authorList>
            <consortium name="The Broad Institute Genomics Platform"/>
            <consortium name="The Broad Institute Genome Sequencing Center for Infectious Disease"/>
            <person name="Wu L."/>
            <person name="Ma J."/>
        </authorList>
    </citation>
    <scope>NUCLEOTIDE SEQUENCE [LARGE SCALE GENOMIC DNA]</scope>
    <source>
        <strain evidence="3">JCM 18123</strain>
    </source>
</reference>
<organism evidence="2 3">
    <name type="scientific">Streptomonospora halophila</name>
    <dbReference type="NCBI Taxonomy" id="427369"/>
    <lineage>
        <taxon>Bacteria</taxon>
        <taxon>Bacillati</taxon>
        <taxon>Actinomycetota</taxon>
        <taxon>Actinomycetes</taxon>
        <taxon>Streptosporangiales</taxon>
        <taxon>Nocardiopsidaceae</taxon>
        <taxon>Streptomonospora</taxon>
    </lineage>
</organism>
<comment type="caution">
    <text evidence="2">The sequence shown here is derived from an EMBL/GenBank/DDBJ whole genome shotgun (WGS) entry which is preliminary data.</text>
</comment>
<sequence length="63" mass="6852">MAEPHWRKSSYSTATSNCVEVAELAAGHYAVRDSQHPDTDPLAFDGHAWMAFLTAVKTDESGS</sequence>
<protein>
    <recommendedName>
        <fullName evidence="1">DUF397 domain-containing protein</fullName>
    </recommendedName>
</protein>
<proteinExistence type="predicted"/>
<gene>
    <name evidence="2" type="ORF">GCM10023224_15910</name>
</gene>
<keyword evidence="3" id="KW-1185">Reference proteome</keyword>
<dbReference type="Proteomes" id="UP001499993">
    <property type="component" value="Unassembled WGS sequence"/>
</dbReference>